<comment type="caution">
    <text evidence="2">The sequence shown here is derived from an EMBL/GenBank/DDBJ whole genome shotgun (WGS) entry which is preliminary data.</text>
</comment>
<organism evidence="2 3">
    <name type="scientific">Psophocarpus tetragonolobus</name>
    <name type="common">Winged bean</name>
    <name type="synonym">Dolichos tetragonolobus</name>
    <dbReference type="NCBI Taxonomy" id="3891"/>
    <lineage>
        <taxon>Eukaryota</taxon>
        <taxon>Viridiplantae</taxon>
        <taxon>Streptophyta</taxon>
        <taxon>Embryophyta</taxon>
        <taxon>Tracheophyta</taxon>
        <taxon>Spermatophyta</taxon>
        <taxon>Magnoliopsida</taxon>
        <taxon>eudicotyledons</taxon>
        <taxon>Gunneridae</taxon>
        <taxon>Pentapetalae</taxon>
        <taxon>rosids</taxon>
        <taxon>fabids</taxon>
        <taxon>Fabales</taxon>
        <taxon>Fabaceae</taxon>
        <taxon>Papilionoideae</taxon>
        <taxon>50 kb inversion clade</taxon>
        <taxon>NPAAA clade</taxon>
        <taxon>indigoferoid/millettioid clade</taxon>
        <taxon>Phaseoleae</taxon>
        <taxon>Psophocarpus</taxon>
    </lineage>
</organism>
<accession>A0AAN9RWK3</accession>
<evidence type="ECO:0000256" key="1">
    <source>
        <dbReference type="SAM" id="MobiDB-lite"/>
    </source>
</evidence>
<dbReference type="Proteomes" id="UP001386955">
    <property type="component" value="Unassembled WGS sequence"/>
</dbReference>
<dbReference type="AlphaFoldDB" id="A0AAN9RWK3"/>
<keyword evidence="3" id="KW-1185">Reference proteome</keyword>
<sequence>MPTKRTISRAHARRQNTDNGGSYDTTTLEWRKLWQNGASLELEGSHKVRKVRRNLVGSEAQMSEDMV</sequence>
<name>A0AAN9RWK3_PSOTE</name>
<gene>
    <name evidence="2" type="ORF">VNO78_30444</name>
</gene>
<reference evidence="2 3" key="1">
    <citation type="submission" date="2024-01" db="EMBL/GenBank/DDBJ databases">
        <title>The genomes of 5 underutilized Papilionoideae crops provide insights into root nodulation and disease resistanc.</title>
        <authorList>
            <person name="Jiang F."/>
        </authorList>
    </citation>
    <scope>NUCLEOTIDE SEQUENCE [LARGE SCALE GENOMIC DNA]</scope>
    <source>
        <strain evidence="2">DUOXIRENSHENG_FW03</strain>
        <tissue evidence="2">Leaves</tissue>
    </source>
</reference>
<feature type="region of interest" description="Disordered" evidence="1">
    <location>
        <begin position="1"/>
        <end position="24"/>
    </location>
</feature>
<dbReference type="EMBL" id="JAYMYS010000008">
    <property type="protein sequence ID" value="KAK7384743.1"/>
    <property type="molecule type" value="Genomic_DNA"/>
</dbReference>
<proteinExistence type="predicted"/>
<evidence type="ECO:0000313" key="2">
    <source>
        <dbReference type="EMBL" id="KAK7384743.1"/>
    </source>
</evidence>
<protein>
    <submittedName>
        <fullName evidence="2">Uncharacterized protein</fullName>
    </submittedName>
</protein>
<evidence type="ECO:0000313" key="3">
    <source>
        <dbReference type="Proteomes" id="UP001386955"/>
    </source>
</evidence>
<feature type="compositionally biased region" description="Basic residues" evidence="1">
    <location>
        <begin position="1"/>
        <end position="14"/>
    </location>
</feature>